<dbReference type="KEGG" id="abaw:D5400_10240"/>
<proteinExistence type="inferred from homology"/>
<dbReference type="OrthoDB" id="9788661at2"/>
<sequence>MLQCTTDIAACEPCGACTWLCGTSITTIQPQPLSNKGFPAPLACSSTSHQMRLAARMLIILLCGSALTACATSGQETAGRQSTKQTAAVAPQSDLDRLIASHASAYGVPESLIRRVVARESNYNPAARNGPNLGLMQIRHDTARTMGYRGEPAGLLDADTNLRYAVKYLRGAYIVADRNEDRAIALYQRGYYYDAKRRGLLVETGLRAS</sequence>
<gene>
    <name evidence="3" type="ORF">D5400_10240</name>
</gene>
<dbReference type="AlphaFoldDB" id="A0A3Q8XNI3"/>
<evidence type="ECO:0000259" key="2">
    <source>
        <dbReference type="Pfam" id="PF01464"/>
    </source>
</evidence>
<name>A0A3Q8XNI3_9HYPH</name>
<reference evidence="3 4" key="1">
    <citation type="submission" date="2018-09" db="EMBL/GenBank/DDBJ databases">
        <title>Marinorhizobium profundi gen. nov., sp. nov., isolated from a deep-sea sediment sample from the New Britain Trench and proposal of Marinorhizobiaceae fam. nov. in the order Rhizobiales of the class Alphaproteobacteria.</title>
        <authorList>
            <person name="Cao J."/>
        </authorList>
    </citation>
    <scope>NUCLEOTIDE SEQUENCE [LARGE SCALE GENOMIC DNA]</scope>
    <source>
        <strain evidence="3 4">WS11</strain>
    </source>
</reference>
<comment type="similarity">
    <text evidence="1">Belongs to the virb1 family.</text>
</comment>
<accession>A0A3Q8XNI3</accession>
<dbReference type="Proteomes" id="UP000268192">
    <property type="component" value="Chromosome"/>
</dbReference>
<evidence type="ECO:0000313" key="3">
    <source>
        <dbReference type="EMBL" id="AZN71601.1"/>
    </source>
</evidence>
<dbReference type="CDD" id="cd00254">
    <property type="entry name" value="LT-like"/>
    <property type="match status" value="1"/>
</dbReference>
<organism evidence="3 4">
    <name type="scientific">Georhizobium profundi</name>
    <dbReference type="NCBI Taxonomy" id="2341112"/>
    <lineage>
        <taxon>Bacteria</taxon>
        <taxon>Pseudomonadati</taxon>
        <taxon>Pseudomonadota</taxon>
        <taxon>Alphaproteobacteria</taxon>
        <taxon>Hyphomicrobiales</taxon>
        <taxon>Rhizobiaceae</taxon>
        <taxon>Georhizobium</taxon>
    </lineage>
</organism>
<feature type="domain" description="Transglycosylase SLT" evidence="2">
    <location>
        <begin position="98"/>
        <end position="190"/>
    </location>
</feature>
<dbReference type="InterPro" id="IPR023346">
    <property type="entry name" value="Lysozyme-like_dom_sf"/>
</dbReference>
<keyword evidence="4" id="KW-1185">Reference proteome</keyword>
<evidence type="ECO:0000313" key="4">
    <source>
        <dbReference type="Proteomes" id="UP000268192"/>
    </source>
</evidence>
<dbReference type="Pfam" id="PF01464">
    <property type="entry name" value="SLT"/>
    <property type="match status" value="1"/>
</dbReference>
<protein>
    <submittedName>
        <fullName evidence="3">Lytic transglycosylase domain-containing protein</fullName>
    </submittedName>
</protein>
<dbReference type="InterPro" id="IPR008258">
    <property type="entry name" value="Transglycosylase_SLT_dom_1"/>
</dbReference>
<dbReference type="SUPFAM" id="SSF53955">
    <property type="entry name" value="Lysozyme-like"/>
    <property type="match status" value="1"/>
</dbReference>
<dbReference type="Gene3D" id="1.10.530.10">
    <property type="match status" value="1"/>
</dbReference>
<dbReference type="EMBL" id="CP032509">
    <property type="protein sequence ID" value="AZN71601.1"/>
    <property type="molecule type" value="Genomic_DNA"/>
</dbReference>
<evidence type="ECO:0000256" key="1">
    <source>
        <dbReference type="ARBA" id="ARBA00009387"/>
    </source>
</evidence>